<accession>A0A7W5G851</accession>
<name>A0A7W5G851_9GAMM</name>
<dbReference type="EMBL" id="JACHXM010000063">
    <property type="protein sequence ID" value="MBB3143597.1"/>
    <property type="molecule type" value="Genomic_DNA"/>
</dbReference>
<organism evidence="1 2">
    <name type="scientific">Halomonas organivorans</name>
    <dbReference type="NCBI Taxonomy" id="257772"/>
    <lineage>
        <taxon>Bacteria</taxon>
        <taxon>Pseudomonadati</taxon>
        <taxon>Pseudomonadota</taxon>
        <taxon>Gammaproteobacteria</taxon>
        <taxon>Oceanospirillales</taxon>
        <taxon>Halomonadaceae</taxon>
        <taxon>Halomonas</taxon>
    </lineage>
</organism>
<comment type="caution">
    <text evidence="1">The sequence shown here is derived from an EMBL/GenBank/DDBJ whole genome shotgun (WGS) entry which is preliminary data.</text>
</comment>
<dbReference type="AlphaFoldDB" id="A0A7W5G851"/>
<protein>
    <submittedName>
        <fullName evidence="1">Uncharacterized protein</fullName>
    </submittedName>
</protein>
<gene>
    <name evidence="1" type="ORF">FHR96_004523</name>
</gene>
<feature type="non-terminal residue" evidence="1">
    <location>
        <position position="36"/>
    </location>
</feature>
<dbReference type="Proteomes" id="UP000525987">
    <property type="component" value="Unassembled WGS sequence"/>
</dbReference>
<sequence length="36" mass="4273">MNDLGHKITPDRLRSRDWFDNPDHPGTTALCLERYM</sequence>
<proteinExistence type="predicted"/>
<evidence type="ECO:0000313" key="1">
    <source>
        <dbReference type="EMBL" id="MBB3143597.1"/>
    </source>
</evidence>
<evidence type="ECO:0000313" key="2">
    <source>
        <dbReference type="Proteomes" id="UP000525987"/>
    </source>
</evidence>
<reference evidence="1 2" key="1">
    <citation type="submission" date="2020-08" db="EMBL/GenBank/DDBJ databases">
        <title>Genomic Encyclopedia of Type Strains, Phase III (KMG-III): the genomes of soil and plant-associated and newly described type strains.</title>
        <authorList>
            <person name="Whitman W."/>
        </authorList>
    </citation>
    <scope>NUCLEOTIDE SEQUENCE [LARGE SCALE GENOMIC DNA]</scope>
    <source>
        <strain evidence="1 2">CECT 5995</strain>
    </source>
</reference>
<keyword evidence="2" id="KW-1185">Reference proteome</keyword>